<feature type="coiled-coil region" evidence="1">
    <location>
        <begin position="104"/>
        <end position="141"/>
    </location>
</feature>
<evidence type="ECO:0000313" key="2">
    <source>
        <dbReference type="EMBL" id="AYV76003.1"/>
    </source>
</evidence>
<protein>
    <submittedName>
        <fullName evidence="2">Uncharacterized protein</fullName>
    </submittedName>
</protein>
<name>A0A3G4ZQW9_9VIRU</name>
<dbReference type="EMBL" id="MK071982">
    <property type="protein sequence ID" value="AYV76003.1"/>
    <property type="molecule type" value="Genomic_DNA"/>
</dbReference>
<reference evidence="2" key="1">
    <citation type="submission" date="2018-10" db="EMBL/GenBank/DDBJ databases">
        <title>Hidden diversity of soil giant viruses.</title>
        <authorList>
            <person name="Schulz F."/>
            <person name="Alteio L."/>
            <person name="Goudeau D."/>
            <person name="Ryan E.M."/>
            <person name="Malmstrom R.R."/>
            <person name="Blanchard J."/>
            <person name="Woyke T."/>
        </authorList>
    </citation>
    <scope>NUCLEOTIDE SEQUENCE</scope>
    <source>
        <strain evidence="2">TEV1</strain>
    </source>
</reference>
<proteinExistence type="predicted"/>
<gene>
    <name evidence="2" type="ORF">Terrestrivirus4_51</name>
</gene>
<keyword evidence="1" id="KW-0175">Coiled coil</keyword>
<sequence>MADKNAKFVKKIGSDGYVRPAQTATEKLTPEEIEAKLEDYAQVTDLAKVPLGVHLRYFVLQDGERKFRPGGILHKNDGLPLYVYLSNGTASWSVQVQDTIFFRKMTIKEMKEDYAKKIDELQKKNNKLVEENKKLLEENKQIMKFIKQSQTQKKKIAIDN</sequence>
<accession>A0A3G4ZQW9</accession>
<evidence type="ECO:0000256" key="1">
    <source>
        <dbReference type="SAM" id="Coils"/>
    </source>
</evidence>
<organism evidence="2">
    <name type="scientific">Terrestrivirus sp</name>
    <dbReference type="NCBI Taxonomy" id="2487775"/>
    <lineage>
        <taxon>Viruses</taxon>
        <taxon>Varidnaviria</taxon>
        <taxon>Bamfordvirae</taxon>
        <taxon>Nucleocytoviricota</taxon>
        <taxon>Megaviricetes</taxon>
        <taxon>Imitervirales</taxon>
        <taxon>Mimiviridae</taxon>
        <taxon>Klosneuvirinae</taxon>
    </lineage>
</organism>